<dbReference type="InterPro" id="IPR007111">
    <property type="entry name" value="NACHT_NTPase"/>
</dbReference>
<dbReference type="Pfam" id="PF05729">
    <property type="entry name" value="NACHT"/>
    <property type="match status" value="1"/>
</dbReference>
<dbReference type="Gene3D" id="3.40.50.300">
    <property type="entry name" value="P-loop containing nucleotide triphosphate hydrolases"/>
    <property type="match status" value="1"/>
</dbReference>
<protein>
    <recommendedName>
        <fullName evidence="1">NACHT domain-containing protein</fullName>
    </recommendedName>
</protein>
<name>A0A1M4ERE0_9ACTN</name>
<dbReference type="SUPFAM" id="SSF52540">
    <property type="entry name" value="P-loop containing nucleoside triphosphate hydrolases"/>
    <property type="match status" value="1"/>
</dbReference>
<dbReference type="RefSeq" id="WP_225269916.1">
    <property type="nucleotide sequence ID" value="NZ_CP084058.1"/>
</dbReference>
<proteinExistence type="predicted"/>
<dbReference type="PROSITE" id="PS50837">
    <property type="entry name" value="NACHT"/>
    <property type="match status" value="1"/>
</dbReference>
<evidence type="ECO:0000313" key="2">
    <source>
        <dbReference type="EMBL" id="SBP01400.1"/>
    </source>
</evidence>
<dbReference type="EMBL" id="LT559118">
    <property type="protein sequence ID" value="SBP01400.1"/>
    <property type="molecule type" value="Genomic_DNA"/>
</dbReference>
<feature type="domain" description="NACHT" evidence="1">
    <location>
        <begin position="34"/>
        <end position="167"/>
    </location>
</feature>
<dbReference type="InterPro" id="IPR027417">
    <property type="entry name" value="P-loop_NTPase"/>
</dbReference>
<sequence>MVEPPRTWRPVRGTVEREPVPGTGIAEAFDQADRAMLVLGLPGSGKTTLLLRLADELLDRAEADADAPLPLFLELADWVRSNRQHGPFRIREAMNLQDIGEWAVQAAERAYAVGAGIVGVWLAERRLVLLFDGLDEVPESMRAECVRLLNELLLRCPRLALVVSSRSRSMCTSAGDFGWSTR</sequence>
<gene>
    <name evidence="2" type="ORF">BN4615_P10916</name>
</gene>
<organism evidence="2">
    <name type="scientific">Nonomuraea gerenzanensis</name>
    <dbReference type="NCBI Taxonomy" id="93944"/>
    <lineage>
        <taxon>Bacteria</taxon>
        <taxon>Bacillati</taxon>
        <taxon>Actinomycetota</taxon>
        <taxon>Actinomycetes</taxon>
        <taxon>Streptosporangiales</taxon>
        <taxon>Streptosporangiaceae</taxon>
        <taxon>Nonomuraea</taxon>
    </lineage>
</organism>
<dbReference type="AlphaFoldDB" id="A0A1M4ERE0"/>
<reference evidence="2" key="1">
    <citation type="submission" date="2016-04" db="EMBL/GenBank/DDBJ databases">
        <authorList>
            <person name="Evans L.H."/>
            <person name="Alamgir A."/>
            <person name="Owens N."/>
            <person name="Weber N.D."/>
            <person name="Virtaneva K."/>
            <person name="Barbian K."/>
            <person name="Babar A."/>
            <person name="Rosenke K."/>
        </authorList>
    </citation>
    <scope>NUCLEOTIDE SEQUENCE</scope>
    <source>
        <strain evidence="2">Nono1</strain>
    </source>
</reference>
<accession>A0A1M4ERE0</accession>
<evidence type="ECO:0000259" key="1">
    <source>
        <dbReference type="PROSITE" id="PS50837"/>
    </source>
</evidence>